<keyword evidence="1" id="KW-0175">Coiled coil</keyword>
<dbReference type="Proteomes" id="UP000485058">
    <property type="component" value="Unassembled WGS sequence"/>
</dbReference>
<feature type="coiled-coil region" evidence="1">
    <location>
        <begin position="22"/>
        <end position="84"/>
    </location>
</feature>
<name>A0A699ZVM4_HAELA</name>
<dbReference type="EMBL" id="BLLF01002480">
    <property type="protein sequence ID" value="GFH24239.1"/>
    <property type="molecule type" value="Genomic_DNA"/>
</dbReference>
<gene>
    <name evidence="2" type="ORF">HaLaN_20235</name>
    <name evidence="3" type="ORF">HaLaN_21994</name>
</gene>
<accession>A0A699ZVM4</accession>
<evidence type="ECO:0000256" key="1">
    <source>
        <dbReference type="SAM" id="Coils"/>
    </source>
</evidence>
<evidence type="ECO:0000313" key="2">
    <source>
        <dbReference type="EMBL" id="GFH22724.1"/>
    </source>
</evidence>
<dbReference type="EMBL" id="BLLF01002109">
    <property type="protein sequence ID" value="GFH22724.1"/>
    <property type="molecule type" value="Genomic_DNA"/>
</dbReference>
<comment type="caution">
    <text evidence="2">The sequence shown here is derived from an EMBL/GenBank/DDBJ whole genome shotgun (WGS) entry which is preliminary data.</text>
</comment>
<reference evidence="2 4" key="1">
    <citation type="submission" date="2020-02" db="EMBL/GenBank/DDBJ databases">
        <title>Draft genome sequence of Haematococcus lacustris strain NIES-144.</title>
        <authorList>
            <person name="Morimoto D."/>
            <person name="Nakagawa S."/>
            <person name="Yoshida T."/>
            <person name="Sawayama S."/>
        </authorList>
    </citation>
    <scope>NUCLEOTIDE SEQUENCE [LARGE SCALE GENOMIC DNA]</scope>
    <source>
        <strain evidence="2 4">NIES-144</strain>
    </source>
</reference>
<evidence type="ECO:0000313" key="4">
    <source>
        <dbReference type="Proteomes" id="UP000485058"/>
    </source>
</evidence>
<dbReference type="AlphaFoldDB" id="A0A699ZVM4"/>
<keyword evidence="4" id="KW-1185">Reference proteome</keyword>
<organism evidence="2 4">
    <name type="scientific">Haematococcus lacustris</name>
    <name type="common">Green alga</name>
    <name type="synonym">Haematococcus pluvialis</name>
    <dbReference type="NCBI Taxonomy" id="44745"/>
    <lineage>
        <taxon>Eukaryota</taxon>
        <taxon>Viridiplantae</taxon>
        <taxon>Chlorophyta</taxon>
        <taxon>core chlorophytes</taxon>
        <taxon>Chlorophyceae</taxon>
        <taxon>CS clade</taxon>
        <taxon>Chlamydomonadales</taxon>
        <taxon>Haematococcaceae</taxon>
        <taxon>Haematococcus</taxon>
    </lineage>
</organism>
<feature type="non-terminal residue" evidence="2">
    <location>
        <position position="1"/>
    </location>
</feature>
<sequence>GPAVLAPDLQLMQLQLTELLMRRNAEQVQQQTLRKVQELESVLEQERAAKLALSKECSALQLLVQEAEQERAQWETRSKECSARLVKEAAAAADANAQ</sequence>
<protein>
    <submittedName>
        <fullName evidence="2">Uncharacterized protein</fullName>
    </submittedName>
</protein>
<proteinExistence type="predicted"/>
<evidence type="ECO:0000313" key="3">
    <source>
        <dbReference type="EMBL" id="GFH24239.1"/>
    </source>
</evidence>
<feature type="non-terminal residue" evidence="2">
    <location>
        <position position="98"/>
    </location>
</feature>